<accession>A0A2T6CGB8</accession>
<dbReference type="PROSITE" id="PS00080">
    <property type="entry name" value="MULTICOPPER_OXIDASE2"/>
    <property type="match status" value="1"/>
</dbReference>
<dbReference type="InterPro" id="IPR011707">
    <property type="entry name" value="Cu-oxidase-like_N"/>
</dbReference>
<dbReference type="GO" id="GO:0016491">
    <property type="term" value="F:oxidoreductase activity"/>
    <property type="evidence" value="ECO:0007669"/>
    <property type="project" value="UniProtKB-KW"/>
</dbReference>
<dbReference type="Pfam" id="PF00394">
    <property type="entry name" value="Cu-oxidase"/>
    <property type="match status" value="1"/>
</dbReference>
<dbReference type="InterPro" id="IPR002355">
    <property type="entry name" value="Cu_oxidase_Cu_BS"/>
</dbReference>
<dbReference type="InterPro" id="IPR045087">
    <property type="entry name" value="Cu-oxidase_fam"/>
</dbReference>
<evidence type="ECO:0000313" key="7">
    <source>
        <dbReference type="EMBL" id="PTX74520.1"/>
    </source>
</evidence>
<dbReference type="Gene3D" id="2.60.40.420">
    <property type="entry name" value="Cupredoxins - blue copper proteins"/>
    <property type="match status" value="3"/>
</dbReference>
<dbReference type="CDD" id="cd13861">
    <property type="entry name" value="CuRO_1_CumA_like"/>
    <property type="match status" value="1"/>
</dbReference>
<dbReference type="InterPro" id="IPR001117">
    <property type="entry name" value="Cu-oxidase_2nd"/>
</dbReference>
<evidence type="ECO:0000256" key="2">
    <source>
        <dbReference type="ARBA" id="ARBA00023002"/>
    </source>
</evidence>
<keyword evidence="3" id="KW-0732">Signal</keyword>
<dbReference type="EMBL" id="QBKU01000004">
    <property type="protein sequence ID" value="PTX74520.1"/>
    <property type="molecule type" value="Genomic_DNA"/>
</dbReference>
<dbReference type="Pfam" id="PF07732">
    <property type="entry name" value="Cu-oxidase_3"/>
    <property type="match status" value="1"/>
</dbReference>
<keyword evidence="1" id="KW-0479">Metal-binding</keyword>
<dbReference type="AlphaFoldDB" id="A0A2T6CGB8"/>
<evidence type="ECO:0000256" key="3">
    <source>
        <dbReference type="SAM" id="SignalP"/>
    </source>
</evidence>
<evidence type="ECO:0000259" key="4">
    <source>
        <dbReference type="Pfam" id="PF00394"/>
    </source>
</evidence>
<feature type="signal peptide" evidence="3">
    <location>
        <begin position="1"/>
        <end position="22"/>
    </location>
</feature>
<dbReference type="PANTHER" id="PTHR11709:SF2">
    <property type="entry name" value="MULTICOPPER OXIDASE LPR1"/>
    <property type="match status" value="1"/>
</dbReference>
<dbReference type="GO" id="GO:0005507">
    <property type="term" value="F:copper ion binding"/>
    <property type="evidence" value="ECO:0007669"/>
    <property type="project" value="InterPro"/>
</dbReference>
<organism evidence="7 8">
    <name type="scientific">Sulfitobacter mediterraneus</name>
    <dbReference type="NCBI Taxonomy" id="83219"/>
    <lineage>
        <taxon>Bacteria</taxon>
        <taxon>Pseudomonadati</taxon>
        <taxon>Pseudomonadota</taxon>
        <taxon>Alphaproteobacteria</taxon>
        <taxon>Rhodobacterales</taxon>
        <taxon>Roseobacteraceae</taxon>
        <taxon>Sulfitobacter</taxon>
    </lineage>
</organism>
<dbReference type="Proteomes" id="UP000244092">
    <property type="component" value="Unassembled WGS sequence"/>
</dbReference>
<evidence type="ECO:0000256" key="1">
    <source>
        <dbReference type="ARBA" id="ARBA00022723"/>
    </source>
</evidence>
<dbReference type="Pfam" id="PF07731">
    <property type="entry name" value="Cu-oxidase_2"/>
    <property type="match status" value="1"/>
</dbReference>
<dbReference type="PANTHER" id="PTHR11709">
    <property type="entry name" value="MULTI-COPPER OXIDASE"/>
    <property type="match status" value="1"/>
</dbReference>
<keyword evidence="2" id="KW-0560">Oxidoreductase</keyword>
<feature type="chain" id="PRO_5015712613" evidence="3">
    <location>
        <begin position="23"/>
        <end position="432"/>
    </location>
</feature>
<feature type="domain" description="Plastocyanin-like" evidence="6">
    <location>
        <begin position="37"/>
        <end position="147"/>
    </location>
</feature>
<dbReference type="OrthoDB" id="9757546at2"/>
<evidence type="ECO:0000259" key="6">
    <source>
        <dbReference type="Pfam" id="PF07732"/>
    </source>
</evidence>
<dbReference type="InterPro" id="IPR011706">
    <property type="entry name" value="Cu-oxidase_C"/>
</dbReference>
<feature type="domain" description="Plastocyanin-like" evidence="5">
    <location>
        <begin position="333"/>
        <end position="431"/>
    </location>
</feature>
<name>A0A2T6CGB8_9RHOB</name>
<reference evidence="7 8" key="1">
    <citation type="submission" date="2018-04" db="EMBL/GenBank/DDBJ databases">
        <title>Genomic Encyclopedia of Archaeal and Bacterial Type Strains, Phase II (KMG-II): from individual species to whole genera.</title>
        <authorList>
            <person name="Goeker M."/>
        </authorList>
    </citation>
    <scope>NUCLEOTIDE SEQUENCE [LARGE SCALE GENOMIC DNA]</scope>
    <source>
        <strain evidence="7 8">DSM 12244</strain>
    </source>
</reference>
<protein>
    <submittedName>
        <fullName evidence="7">FtsP/CotA-like multicopper oxidase with cupredoxin domain</fullName>
    </submittedName>
</protein>
<feature type="domain" description="Plastocyanin-like" evidence="4">
    <location>
        <begin position="197"/>
        <end position="266"/>
    </location>
</feature>
<comment type="caution">
    <text evidence="7">The sequence shown here is derived from an EMBL/GenBank/DDBJ whole genome shotgun (WGS) entry which is preliminary data.</text>
</comment>
<gene>
    <name evidence="7" type="ORF">C8N31_104403</name>
</gene>
<evidence type="ECO:0000313" key="8">
    <source>
        <dbReference type="Proteomes" id="UP000244092"/>
    </source>
</evidence>
<proteinExistence type="predicted"/>
<dbReference type="InterPro" id="IPR008972">
    <property type="entry name" value="Cupredoxin"/>
</dbReference>
<dbReference type="SUPFAM" id="SSF49503">
    <property type="entry name" value="Cupredoxins"/>
    <property type="match status" value="3"/>
</dbReference>
<evidence type="ECO:0000259" key="5">
    <source>
        <dbReference type="Pfam" id="PF07731"/>
    </source>
</evidence>
<sequence>MNRRHFLATVSATAILPMPTFAAQDTLRLKAEAVTQQILPLGDGVTSMLGFNGSMPGPELRVRRGERVNIEVENGLEEGTAVHWHGIRLENRMDGVPMLTQELIEPSATKTYSFIPPDEGTYWYHSHYISHEQVARGMMGPLIVEDETPPDVDHDITVLMADWQMQEDGSLSDEFADMHSVAHGGYMGNFARAFLSQDLVKTGDRVRFRLINAATNRIFPVAVSGVVGAVVALDGMALSEPRPIEELTLAPAQRADLIVDITGPVGIDMMTRQGPYRLADLTVNGTNTDRLAGPIMALSPPNLPTPAEPSQHLTLTMMGGAMGGRHDGDNIWAFNNVSDLQGDPFGSFQSGETVRITFANDTSFPHGIHLHGHHFYEVDQSGALGDLRDTTLVNAGDSRDIICVFDNSGRWLLHCHMLSHAVGGMRTWVNVA</sequence>